<feature type="region of interest" description="Disordered" evidence="1">
    <location>
        <begin position="151"/>
        <end position="175"/>
    </location>
</feature>
<evidence type="ECO:0008006" key="5">
    <source>
        <dbReference type="Google" id="ProtNLM"/>
    </source>
</evidence>
<organism evidence="3 4">
    <name type="scientific">Volvox africanus</name>
    <dbReference type="NCBI Taxonomy" id="51714"/>
    <lineage>
        <taxon>Eukaryota</taxon>
        <taxon>Viridiplantae</taxon>
        <taxon>Chlorophyta</taxon>
        <taxon>core chlorophytes</taxon>
        <taxon>Chlorophyceae</taxon>
        <taxon>CS clade</taxon>
        <taxon>Chlamydomonadales</taxon>
        <taxon>Volvocaceae</taxon>
        <taxon>Volvox</taxon>
    </lineage>
</organism>
<dbReference type="InterPro" id="IPR045499">
    <property type="entry name" value="DUF6492"/>
</dbReference>
<reference evidence="3" key="1">
    <citation type="journal article" date="2021" name="Proc. Natl. Acad. Sci. U.S.A.">
        <title>Three genomes in the algal genus Volvox reveal the fate of a haploid sex-determining region after a transition to homothallism.</title>
        <authorList>
            <person name="Yamamoto K."/>
            <person name="Hamaji T."/>
            <person name="Kawai-Toyooka H."/>
            <person name="Matsuzaki R."/>
            <person name="Takahashi F."/>
            <person name="Nishimura Y."/>
            <person name="Kawachi M."/>
            <person name="Noguchi H."/>
            <person name="Minakuchi Y."/>
            <person name="Umen J.G."/>
            <person name="Toyoda A."/>
            <person name="Nozaki H."/>
        </authorList>
    </citation>
    <scope>NUCLEOTIDE SEQUENCE</scope>
    <source>
        <strain evidence="3">NIES-3780</strain>
    </source>
</reference>
<evidence type="ECO:0000313" key="3">
    <source>
        <dbReference type="EMBL" id="GIL64113.1"/>
    </source>
</evidence>
<proteinExistence type="predicted"/>
<name>A0A8J4BMC5_9CHLO</name>
<dbReference type="Pfam" id="PF20102">
    <property type="entry name" value="DUF6492"/>
    <property type="match status" value="1"/>
</dbReference>
<dbReference type="EMBL" id="BNCO01000063">
    <property type="protein sequence ID" value="GIL64113.1"/>
    <property type="molecule type" value="Genomic_DNA"/>
</dbReference>
<protein>
    <recommendedName>
        <fullName evidence="5">Nucleotide-diphospho-sugar transferase domain-containing protein</fullName>
    </recommendedName>
</protein>
<dbReference type="AlphaFoldDB" id="A0A8J4BMC5"/>
<gene>
    <name evidence="3" type="ORF">Vafri_18075</name>
</gene>
<evidence type="ECO:0000313" key="4">
    <source>
        <dbReference type="Proteomes" id="UP000747399"/>
    </source>
</evidence>
<keyword evidence="4" id="KW-1185">Reference proteome</keyword>
<comment type="caution">
    <text evidence="3">The sequence shown here is derived from an EMBL/GenBank/DDBJ whole genome shotgun (WGS) entry which is preliminary data.</text>
</comment>
<feature type="compositionally biased region" description="Acidic residues" evidence="1">
    <location>
        <begin position="116"/>
        <end position="126"/>
    </location>
</feature>
<dbReference type="Proteomes" id="UP000747399">
    <property type="component" value="Unassembled WGS sequence"/>
</dbReference>
<feature type="region of interest" description="Disordered" evidence="1">
    <location>
        <begin position="64"/>
        <end position="126"/>
    </location>
</feature>
<sequence>MPATMVMVALSLLVLLQLQEFLPASGGHLPQSQCTVVFPADHGRKLADGSKDYRTPTQNLRRRALQQDKEDEADANPDHETARGSILTDSPLDFQNGVENAPRGKGGEDTQLPLKDEDEEDDEEGVDVDVDVDEDEDEDEGSRQQVTVLHAQDQQRHQQLNQEVREAQGPQPRRHLDSRETHNLIVNPTRMQQQPQQQGSSQLTVLMLSTFEDIRRALSSLSTIKMHLAPELVREGILLTPWREFLALRNAISSTMGGRVCDPGCFTGSSKAAEALKTNGLLPPNSIASTARIATSSDPANLDCNDCGPPLWVVPEHLALGIEREEMANMEIYGYRLQMVLKLTASVLVSTSHYLVLDSDVLMIRRVGPQQAHWLFPEPGRALYQPQRRHIHRHWWSSTEAVLGLAGCLSTHSDTRVFGVTPAILATDIAATAARYWDMHIGGGSRVRMLRDMLPMRRPFFTEYCSYHLVAECHMGKGTIDKYHALPPEVKEVGMPASASASTAPVLYRGLWKTGAWNKPGGRIEPCADCIFLVVQSTSRVKDSKVVGDLEKLFLWG</sequence>
<keyword evidence="2" id="KW-0732">Signal</keyword>
<feature type="chain" id="PRO_5035216172" description="Nucleotide-diphospho-sugar transferase domain-containing protein" evidence="2">
    <location>
        <begin position="27"/>
        <end position="557"/>
    </location>
</feature>
<feature type="signal peptide" evidence="2">
    <location>
        <begin position="1"/>
        <end position="26"/>
    </location>
</feature>
<accession>A0A8J4BMC5</accession>
<evidence type="ECO:0000256" key="2">
    <source>
        <dbReference type="SAM" id="SignalP"/>
    </source>
</evidence>
<evidence type="ECO:0000256" key="1">
    <source>
        <dbReference type="SAM" id="MobiDB-lite"/>
    </source>
</evidence>